<keyword evidence="1" id="KW-0472">Membrane</keyword>
<evidence type="ECO:0000313" key="2">
    <source>
        <dbReference type="EMBL" id="OSS50989.1"/>
    </source>
</evidence>
<dbReference type="EMBL" id="KZ107841">
    <property type="protein sequence ID" value="OSS50989.1"/>
    <property type="molecule type" value="Genomic_DNA"/>
</dbReference>
<feature type="transmembrane region" description="Helical" evidence="1">
    <location>
        <begin position="363"/>
        <end position="386"/>
    </location>
</feature>
<feature type="transmembrane region" description="Helical" evidence="1">
    <location>
        <begin position="229"/>
        <end position="256"/>
    </location>
</feature>
<organism evidence="2 3">
    <name type="scientific">Epicoccum nigrum</name>
    <name type="common">Soil fungus</name>
    <name type="synonym">Epicoccum purpurascens</name>
    <dbReference type="NCBI Taxonomy" id="105696"/>
    <lineage>
        <taxon>Eukaryota</taxon>
        <taxon>Fungi</taxon>
        <taxon>Dikarya</taxon>
        <taxon>Ascomycota</taxon>
        <taxon>Pezizomycotina</taxon>
        <taxon>Dothideomycetes</taxon>
        <taxon>Pleosporomycetidae</taxon>
        <taxon>Pleosporales</taxon>
        <taxon>Pleosporineae</taxon>
        <taxon>Didymellaceae</taxon>
        <taxon>Epicoccum</taxon>
    </lineage>
</organism>
<proteinExistence type="predicted"/>
<dbReference type="InParanoid" id="A0A1Y2M584"/>
<name>A0A1Y2M584_EPING</name>
<dbReference type="AlphaFoldDB" id="A0A1Y2M584"/>
<gene>
    <name evidence="2" type="ORF">B5807_04604</name>
</gene>
<evidence type="ECO:0000256" key="1">
    <source>
        <dbReference type="SAM" id="Phobius"/>
    </source>
</evidence>
<keyword evidence="3" id="KW-1185">Reference proteome</keyword>
<feature type="transmembrane region" description="Helical" evidence="1">
    <location>
        <begin position="185"/>
        <end position="204"/>
    </location>
</feature>
<reference evidence="2 3" key="1">
    <citation type="journal article" date="2017" name="Genome Announc.">
        <title>Genome sequence of the saprophytic ascomycete Epicoccum nigrum ICMP 19927 strain isolated from New Zealand.</title>
        <authorList>
            <person name="Fokin M."/>
            <person name="Fleetwood D."/>
            <person name="Weir B.S."/>
            <person name="Villas-Boas S.G."/>
        </authorList>
    </citation>
    <scope>NUCLEOTIDE SEQUENCE [LARGE SCALE GENOMIC DNA]</scope>
    <source>
        <strain evidence="2 3">ICMP 19927</strain>
    </source>
</reference>
<feature type="transmembrane region" description="Helical" evidence="1">
    <location>
        <begin position="56"/>
        <end position="80"/>
    </location>
</feature>
<protein>
    <submittedName>
        <fullName evidence="2">Uncharacterized protein</fullName>
    </submittedName>
</protein>
<keyword evidence="1" id="KW-1133">Transmembrane helix</keyword>
<keyword evidence="1" id="KW-0812">Transmembrane</keyword>
<dbReference type="OMA" id="WSCFRGF"/>
<accession>A0A1Y2M584</accession>
<dbReference type="STRING" id="105696.A0A1Y2M584"/>
<dbReference type="Proteomes" id="UP000193240">
    <property type="component" value="Unassembled WGS sequence"/>
</dbReference>
<evidence type="ECO:0000313" key="3">
    <source>
        <dbReference type="Proteomes" id="UP000193240"/>
    </source>
</evidence>
<feature type="transmembrane region" description="Helical" evidence="1">
    <location>
        <begin position="276"/>
        <end position="296"/>
    </location>
</feature>
<feature type="transmembrane region" description="Helical" evidence="1">
    <location>
        <begin position="157"/>
        <end position="179"/>
    </location>
</feature>
<sequence>MGVAKLHFDVLTGLYVPSGDVITRAVRRAVSHPATAGFVKRAVDNGEEPLDVDMPVWGIVLLGVSFYAAIIGMSLLNYMLKEVVATLCMVETPHAAITISPSEEPASKGEKETLLETGPTITLVRQKPITSSIRGTVKHLVAHAGKWARFRGFKIHALYSLAFSLAIQFFSGFLSSLFFGGLPGQAILVSGLAGAAVANIHAAWTHKVVSMPSEATFWQRVPSKSSWKALAPAAAIAAAMPYVSLYLTAGVAILLGLHKVNPENLEQYTSRQLTCLVVRGLATVVFAIFTSLFLCIPATVTQVRIEASILPEEQDTIVPFDRTFGGKVVGQLLGGTGRIGFLDAWRSFNWEARRRLIKLYVKIGAIMAFAIFVAVHVLAFEVFAVMGPALGEYLAKALHEMQKGQ</sequence>